<dbReference type="RefSeq" id="WP_128752902.1">
    <property type="nucleotide sequence ID" value="NZ_CP035282.1"/>
</dbReference>
<name>A0A410QE97_9FIRM</name>
<dbReference type="OrthoDB" id="2973590at2"/>
<dbReference type="InterPro" id="IPR035985">
    <property type="entry name" value="Ubiquitin-activating_enz"/>
</dbReference>
<dbReference type="AlphaFoldDB" id="A0A410QE97"/>
<dbReference type="SUPFAM" id="SSF69572">
    <property type="entry name" value="Activating enzymes of the ubiquitin-like proteins"/>
    <property type="match status" value="1"/>
</dbReference>
<proteinExistence type="predicted"/>
<dbReference type="EMBL" id="CP035282">
    <property type="protein sequence ID" value="QAT62372.1"/>
    <property type="molecule type" value="Genomic_DNA"/>
</dbReference>
<dbReference type="Gene3D" id="3.40.50.720">
    <property type="entry name" value="NAD(P)-binding Rossmann-like Domain"/>
    <property type="match status" value="1"/>
</dbReference>
<gene>
    <name evidence="1" type="ORF">EQM13_12775</name>
</gene>
<evidence type="ECO:0008006" key="3">
    <source>
        <dbReference type="Google" id="ProtNLM"/>
    </source>
</evidence>
<dbReference type="Proteomes" id="UP000287969">
    <property type="component" value="Chromosome"/>
</dbReference>
<evidence type="ECO:0000313" key="2">
    <source>
        <dbReference type="Proteomes" id="UP000287969"/>
    </source>
</evidence>
<evidence type="ECO:0000313" key="1">
    <source>
        <dbReference type="EMBL" id="QAT62372.1"/>
    </source>
</evidence>
<sequence>MLKIEDVIKLKDGIKIKHRKEGDISFIVNNKQYNIRGEKVRPYILPIIDYLNQPNYLDELYKMVEDSKGNINDVEISEEIFLKTIKKLTDYGFTVIIDENYLFNKYNEIVDGFKRNQTVNERVQKRLRNKNILILDFLDIGHIDLLLNPLSKFLFQKIKVVDFSGDTKENYDMKIKQDIDGLETEHKYVLMSIQEENIYRGYDFVVSLLPRDNEKIRTNINKIIIKLNIPWLNCILNDTYVEVGPLIQYRISPCYYCYKSVNQNKNEHRNIGEIGKEVNKYIAFDLIIEDILKYFLHDILNKAPLTLGKIVSFERNELNYNQEGILFIPNCSVCGH</sequence>
<dbReference type="GO" id="GO:0008641">
    <property type="term" value="F:ubiquitin-like modifier activating enzyme activity"/>
    <property type="evidence" value="ECO:0007669"/>
    <property type="project" value="InterPro"/>
</dbReference>
<dbReference type="KEGG" id="spoa:EQM13_12775"/>
<accession>A0A410QE97</accession>
<protein>
    <recommendedName>
        <fullName evidence="3">Bacteriocin biosynthesis cyclodehydratase domain-containing protein</fullName>
    </recommendedName>
</protein>
<reference evidence="2" key="1">
    <citation type="submission" date="2019-01" db="EMBL/GenBank/DDBJ databases">
        <title>Draft genomes of a novel of Sporanaerobacter strains.</title>
        <authorList>
            <person name="Ma S."/>
        </authorList>
    </citation>
    <scope>NUCLEOTIDE SEQUENCE [LARGE SCALE GENOMIC DNA]</scope>
    <source>
        <strain evidence="2">NJN-17</strain>
    </source>
</reference>
<keyword evidence="2" id="KW-1185">Reference proteome</keyword>
<organism evidence="1 2">
    <name type="scientific">Acidilutibacter cellobiosedens</name>
    <dbReference type="NCBI Taxonomy" id="2507161"/>
    <lineage>
        <taxon>Bacteria</taxon>
        <taxon>Bacillati</taxon>
        <taxon>Bacillota</taxon>
        <taxon>Tissierellia</taxon>
        <taxon>Tissierellales</taxon>
        <taxon>Acidilutibacteraceae</taxon>
        <taxon>Acidilutibacter</taxon>
    </lineage>
</organism>